<organism evidence="1 2">
    <name type="scientific">Echinococcus multilocularis</name>
    <name type="common">Fox tapeworm</name>
    <dbReference type="NCBI Taxonomy" id="6211"/>
    <lineage>
        <taxon>Eukaryota</taxon>
        <taxon>Metazoa</taxon>
        <taxon>Spiralia</taxon>
        <taxon>Lophotrochozoa</taxon>
        <taxon>Platyhelminthes</taxon>
        <taxon>Cestoda</taxon>
        <taxon>Eucestoda</taxon>
        <taxon>Cyclophyllidea</taxon>
        <taxon>Taeniidae</taxon>
        <taxon>Echinococcus</taxon>
    </lineage>
</organism>
<dbReference type="EMBL" id="LN902633">
    <property type="protein sequence ID" value="CDS35390.2"/>
    <property type="molecule type" value="Genomic_DNA"/>
</dbReference>
<evidence type="ECO:0000313" key="2">
    <source>
        <dbReference type="Proteomes" id="UP000017246"/>
    </source>
</evidence>
<accession>A0A068XX48</accession>
<proteinExistence type="predicted"/>
<gene>
    <name evidence="1" type="ORF">EmuJ_000271100</name>
</gene>
<evidence type="ECO:0000313" key="1">
    <source>
        <dbReference type="EMBL" id="CDS35390.2"/>
    </source>
</evidence>
<sequence length="24" mass="2753">MTELKVELILQCQMDMNEEGKRGG</sequence>
<protein>
    <submittedName>
        <fullName evidence="1">Uncharacterized protein</fullName>
    </submittedName>
</protein>
<name>A0A068XX48_ECHMU</name>
<dbReference type="Proteomes" id="UP000017246">
    <property type="component" value="Unassembled WGS sequence"/>
</dbReference>
<keyword evidence="2" id="KW-1185">Reference proteome</keyword>
<reference evidence="1" key="1">
    <citation type="journal article" date="2013" name="Nature">
        <title>The genomes of four tapeworm species reveal adaptations to parasitism.</title>
        <authorList>
            <person name="Tsai I.J."/>
            <person name="Zarowiecki M."/>
            <person name="Holroyd N."/>
            <person name="Garciarrubio A."/>
            <person name="Sanchez-Flores A."/>
            <person name="Brooks K.L."/>
            <person name="Tracey A."/>
            <person name="Bobes R.J."/>
            <person name="Fragoso G."/>
            <person name="Sciutto E."/>
            <person name="Aslett M."/>
            <person name="Beasley H."/>
            <person name="Bennett H.M."/>
            <person name="Cai J."/>
            <person name="Camicia F."/>
            <person name="Clark R."/>
            <person name="Cucher M."/>
            <person name="De Silva N."/>
            <person name="Day T.A."/>
            <person name="Deplazes P."/>
            <person name="Estrada K."/>
            <person name="Fernandez C."/>
            <person name="Holland P.W."/>
            <person name="Hou J."/>
            <person name="Hu S."/>
            <person name="Huckvale T."/>
            <person name="Hung S.S."/>
            <person name="Kamenetzky L."/>
            <person name="Keane J.A."/>
            <person name="Kiss F."/>
            <person name="Koziol U."/>
            <person name="Lambert O."/>
            <person name="Liu K."/>
            <person name="Luo X."/>
            <person name="Luo Y."/>
            <person name="Macchiaroli N."/>
            <person name="Nichol S."/>
            <person name="Paps J."/>
            <person name="Parkinson J."/>
            <person name="Pouchkina-Stantcheva N."/>
            <person name="Riddiford N."/>
            <person name="Rosenzvit M."/>
            <person name="Salinas G."/>
            <person name="Wasmuth J.D."/>
            <person name="Zamanian M."/>
            <person name="Zheng Y."/>
            <person name="Cai X."/>
            <person name="Soberon X."/>
            <person name="Olson P.D."/>
            <person name="Laclette J.P."/>
            <person name="Brehm K."/>
            <person name="Berriman M."/>
            <person name="Garciarrubio A."/>
            <person name="Bobes R.J."/>
            <person name="Fragoso G."/>
            <person name="Sanchez-Flores A."/>
            <person name="Estrada K."/>
            <person name="Cevallos M.A."/>
            <person name="Morett E."/>
            <person name="Gonzalez V."/>
            <person name="Portillo T."/>
            <person name="Ochoa-Leyva A."/>
            <person name="Jose M.V."/>
            <person name="Sciutto E."/>
            <person name="Landa A."/>
            <person name="Jimenez L."/>
            <person name="Valdes V."/>
            <person name="Carrero J.C."/>
            <person name="Larralde C."/>
            <person name="Morales-Montor J."/>
            <person name="Limon-Lason J."/>
            <person name="Soberon X."/>
            <person name="Laclette J.P."/>
        </authorList>
    </citation>
    <scope>NUCLEOTIDE SEQUENCE [LARGE SCALE GENOMIC DNA]</scope>
</reference>
<reference evidence="1" key="2">
    <citation type="submission" date="2015-11" db="EMBL/GenBank/DDBJ databases">
        <authorList>
            <person name="Zhang Y."/>
            <person name="Guo Z."/>
        </authorList>
    </citation>
    <scope>NUCLEOTIDE SEQUENCE</scope>
</reference>
<dbReference type="AlphaFoldDB" id="A0A068XX48"/>